<dbReference type="EMBL" id="VHLH01000010">
    <property type="protein sequence ID" value="TPW29612.1"/>
    <property type="molecule type" value="Genomic_DNA"/>
</dbReference>
<comment type="caution">
    <text evidence="5">The sequence shown here is derived from an EMBL/GenBank/DDBJ whole genome shotgun (WGS) entry which is preliminary data.</text>
</comment>
<dbReference type="InterPro" id="IPR002347">
    <property type="entry name" value="SDR_fam"/>
</dbReference>
<dbReference type="PROSITE" id="PS00061">
    <property type="entry name" value="ADH_SHORT"/>
    <property type="match status" value="1"/>
</dbReference>
<dbReference type="NCBIfam" id="NF005495">
    <property type="entry name" value="PRK07109.1"/>
    <property type="match status" value="1"/>
</dbReference>
<keyword evidence="4" id="KW-1133">Transmembrane helix</keyword>
<keyword evidence="6" id="KW-1185">Reference proteome</keyword>
<evidence type="ECO:0000313" key="6">
    <source>
        <dbReference type="Proteomes" id="UP000320314"/>
    </source>
</evidence>
<sequence>MPNLARTRKTVVVTGASAGVGRATVERFAREGWQIGMIARDEERLASLADFVASCGGTALACPADVADADAIEAAADRIEAAFGPIDVWVNVAMATIFAPVADLTPAEFKRATEVSYLGFVYGTMSALKRMKPRDHGTIVQVGSGLAYRSVPLQSPYCGAKHAIIGFTDSLRSELIHDRSRVKVGVVHLPGVNTPQFSWGRNKLGKQPKPVPPIYQPEVPAEAIYTMALRPRREIWLTWSTWKVMLGQMFAAEFLDHYLAKTAYEGQMTGEDAPQRPGNLDQTVKGDYGSHGRFDGEALSYSSELKFVKHPVATGIGVCAAAFVASAGLRVLVRGLRR</sequence>
<dbReference type="AlphaFoldDB" id="A0A506U5G1"/>
<comment type="similarity">
    <text evidence="1 3">Belongs to the short-chain dehydrogenases/reductases (SDR) family.</text>
</comment>
<keyword evidence="4" id="KW-0812">Transmembrane</keyword>
<dbReference type="OrthoDB" id="9781689at2"/>
<feature type="transmembrane region" description="Helical" evidence="4">
    <location>
        <begin position="312"/>
        <end position="333"/>
    </location>
</feature>
<dbReference type="SUPFAM" id="SSF51735">
    <property type="entry name" value="NAD(P)-binding Rossmann-fold domains"/>
    <property type="match status" value="1"/>
</dbReference>
<proteinExistence type="inferred from homology"/>
<dbReference type="PRINTS" id="PR00080">
    <property type="entry name" value="SDRFAMILY"/>
</dbReference>
<dbReference type="PANTHER" id="PTHR44196">
    <property type="entry name" value="DEHYDROGENASE/REDUCTASE SDR FAMILY MEMBER 7B"/>
    <property type="match status" value="1"/>
</dbReference>
<dbReference type="GO" id="GO:0016491">
    <property type="term" value="F:oxidoreductase activity"/>
    <property type="evidence" value="ECO:0007669"/>
    <property type="project" value="UniProtKB-KW"/>
</dbReference>
<dbReference type="RefSeq" id="WP_141166355.1">
    <property type="nucleotide sequence ID" value="NZ_VHLH01000010.1"/>
</dbReference>
<evidence type="ECO:0000256" key="4">
    <source>
        <dbReference type="SAM" id="Phobius"/>
    </source>
</evidence>
<keyword evidence="2" id="KW-0560">Oxidoreductase</keyword>
<accession>A0A506U5G1</accession>
<dbReference type="PANTHER" id="PTHR44196:SF1">
    <property type="entry name" value="DEHYDROGENASE_REDUCTASE SDR FAMILY MEMBER 7B"/>
    <property type="match status" value="1"/>
</dbReference>
<evidence type="ECO:0000256" key="3">
    <source>
        <dbReference type="RuleBase" id="RU000363"/>
    </source>
</evidence>
<dbReference type="Gene3D" id="3.40.50.720">
    <property type="entry name" value="NAD(P)-binding Rossmann-like Domain"/>
    <property type="match status" value="1"/>
</dbReference>
<evidence type="ECO:0000313" key="5">
    <source>
        <dbReference type="EMBL" id="TPW29612.1"/>
    </source>
</evidence>
<dbReference type="Proteomes" id="UP000320314">
    <property type="component" value="Unassembled WGS sequence"/>
</dbReference>
<evidence type="ECO:0000256" key="2">
    <source>
        <dbReference type="ARBA" id="ARBA00023002"/>
    </source>
</evidence>
<reference evidence="5 6" key="1">
    <citation type="submission" date="2019-06" db="EMBL/GenBank/DDBJ databases">
        <authorList>
            <person name="Li M."/>
        </authorList>
    </citation>
    <scope>NUCLEOTIDE SEQUENCE [LARGE SCALE GENOMIC DNA]</scope>
    <source>
        <strain evidence="5 6">BGMRC6574</strain>
    </source>
</reference>
<gene>
    <name evidence="5" type="ORF">FJU11_07175</name>
</gene>
<organism evidence="5 6">
    <name type="scientific">Pararhizobium mangrovi</name>
    <dbReference type="NCBI Taxonomy" id="2590452"/>
    <lineage>
        <taxon>Bacteria</taxon>
        <taxon>Pseudomonadati</taxon>
        <taxon>Pseudomonadota</taxon>
        <taxon>Alphaproteobacteria</taxon>
        <taxon>Hyphomicrobiales</taxon>
        <taxon>Rhizobiaceae</taxon>
        <taxon>Rhizobium/Agrobacterium group</taxon>
        <taxon>Pararhizobium</taxon>
    </lineage>
</organism>
<dbReference type="InterPro" id="IPR036291">
    <property type="entry name" value="NAD(P)-bd_dom_sf"/>
</dbReference>
<dbReference type="PRINTS" id="PR00081">
    <property type="entry name" value="GDHRDH"/>
</dbReference>
<dbReference type="InterPro" id="IPR020904">
    <property type="entry name" value="Sc_DH/Rdtase_CS"/>
</dbReference>
<protein>
    <submittedName>
        <fullName evidence="5">SDR family oxidoreductase</fullName>
    </submittedName>
</protein>
<keyword evidence="4" id="KW-0472">Membrane</keyword>
<dbReference type="GO" id="GO:0016020">
    <property type="term" value="C:membrane"/>
    <property type="evidence" value="ECO:0007669"/>
    <property type="project" value="TreeGrafter"/>
</dbReference>
<evidence type="ECO:0000256" key="1">
    <source>
        <dbReference type="ARBA" id="ARBA00006484"/>
    </source>
</evidence>
<dbReference type="Pfam" id="PF00106">
    <property type="entry name" value="adh_short"/>
    <property type="match status" value="1"/>
</dbReference>
<name>A0A506U5G1_9HYPH</name>